<dbReference type="InterPro" id="IPR036188">
    <property type="entry name" value="FAD/NAD-bd_sf"/>
</dbReference>
<dbReference type="InterPro" id="IPR002938">
    <property type="entry name" value="FAD-bd"/>
</dbReference>
<dbReference type="SUPFAM" id="SSF51905">
    <property type="entry name" value="FAD/NAD(P)-binding domain"/>
    <property type="match status" value="1"/>
</dbReference>
<dbReference type="RefSeq" id="WP_378575797.1">
    <property type="nucleotide sequence ID" value="NZ_JBHSFQ010000015.1"/>
</dbReference>
<sequence length="482" mass="51902">MVDVVVAGAGPVGLWLACELRVRGVDVLVLEPNAHISPFSKAFTVHPRTIEVLAQRGAADELLDRGHRVPNGHFGVLERRLEFSGLDTPFPYTVLFPQADTERVLQARALRLGAELRRGHRVASAEQNADGVTVEVSGPEGTYRLDCRYLAGCDGTRSTVRETAGIGFHGTDSTVYGFLGDVELSAPPTGKPPPPGKKGLVMLVPIPSGGYRLVGVDPARQNPAGRELPFEEFRETVVRITGSDFGMHSPRWLSRFGNETRVAERYSKGRIVLAGDAAHMHFPAGGVGMNVGIQDAHALGWRLADLVDGLADRSVLDDYHDERHRVGRELARSTRAQTALLCAFDDDRLALRALLNDVIESVPELESHLAEHLAGLSVAYPSSGGHPWVGRRLGALHTGPTADISARGGAILFDPGNRFADLEHDLAGRGIHHVHGPVPHAEPADRDVALVRPDGYVRWAEAEPGSEALRAAIDAFRPSASA</sequence>
<comment type="cofactor">
    <cofactor evidence="1">
        <name>FAD</name>
        <dbReference type="ChEBI" id="CHEBI:57692"/>
    </cofactor>
</comment>
<dbReference type="EMBL" id="JBHSFQ010000015">
    <property type="protein sequence ID" value="MFC4563456.1"/>
    <property type="molecule type" value="Genomic_DNA"/>
</dbReference>
<accession>A0ABV9DXD1</accession>
<dbReference type="Pfam" id="PF01494">
    <property type="entry name" value="FAD_binding_3"/>
    <property type="match status" value="1"/>
</dbReference>
<keyword evidence="3" id="KW-0274">FAD</keyword>
<comment type="caution">
    <text evidence="5">The sequence shown here is derived from an EMBL/GenBank/DDBJ whole genome shotgun (WGS) entry which is preliminary data.</text>
</comment>
<keyword evidence="5" id="KW-0560">Oxidoreductase</keyword>
<evidence type="ECO:0000256" key="2">
    <source>
        <dbReference type="ARBA" id="ARBA00022630"/>
    </source>
</evidence>
<keyword evidence="5" id="KW-0503">Monooxygenase</keyword>
<evidence type="ECO:0000313" key="5">
    <source>
        <dbReference type="EMBL" id="MFC4563456.1"/>
    </source>
</evidence>
<organism evidence="5 6">
    <name type="scientific">Nocardiopsis mangrovi</name>
    <dbReference type="NCBI Taxonomy" id="1179818"/>
    <lineage>
        <taxon>Bacteria</taxon>
        <taxon>Bacillati</taxon>
        <taxon>Actinomycetota</taxon>
        <taxon>Actinomycetes</taxon>
        <taxon>Streptosporangiales</taxon>
        <taxon>Nocardiopsidaceae</taxon>
        <taxon>Nocardiopsis</taxon>
    </lineage>
</organism>
<name>A0ABV9DXD1_9ACTN</name>
<evidence type="ECO:0000256" key="3">
    <source>
        <dbReference type="ARBA" id="ARBA00022827"/>
    </source>
</evidence>
<dbReference type="Gene3D" id="3.30.70.2450">
    <property type="match status" value="1"/>
</dbReference>
<proteinExistence type="predicted"/>
<dbReference type="InterPro" id="IPR050641">
    <property type="entry name" value="RIFMO-like"/>
</dbReference>
<evidence type="ECO:0000313" key="6">
    <source>
        <dbReference type="Proteomes" id="UP001595923"/>
    </source>
</evidence>
<dbReference type="Pfam" id="PF21274">
    <property type="entry name" value="Rng_hyd_C"/>
    <property type="match status" value="1"/>
</dbReference>
<keyword evidence="6" id="KW-1185">Reference proteome</keyword>
<dbReference type="PRINTS" id="PR00420">
    <property type="entry name" value="RNGMNOXGNASE"/>
</dbReference>
<protein>
    <submittedName>
        <fullName evidence="5">FAD-dependent monooxygenase</fullName>
    </submittedName>
</protein>
<dbReference type="Proteomes" id="UP001595923">
    <property type="component" value="Unassembled WGS sequence"/>
</dbReference>
<gene>
    <name evidence="5" type="ORF">ACFO4E_16445</name>
</gene>
<keyword evidence="2" id="KW-0285">Flavoprotein</keyword>
<evidence type="ECO:0000256" key="1">
    <source>
        <dbReference type="ARBA" id="ARBA00001974"/>
    </source>
</evidence>
<dbReference type="Gene3D" id="3.50.50.60">
    <property type="entry name" value="FAD/NAD(P)-binding domain"/>
    <property type="match status" value="2"/>
</dbReference>
<reference evidence="6" key="1">
    <citation type="journal article" date="2019" name="Int. J. Syst. Evol. Microbiol.">
        <title>The Global Catalogue of Microorganisms (GCM) 10K type strain sequencing project: providing services to taxonomists for standard genome sequencing and annotation.</title>
        <authorList>
            <consortium name="The Broad Institute Genomics Platform"/>
            <consortium name="The Broad Institute Genome Sequencing Center for Infectious Disease"/>
            <person name="Wu L."/>
            <person name="Ma J."/>
        </authorList>
    </citation>
    <scope>NUCLEOTIDE SEQUENCE [LARGE SCALE GENOMIC DNA]</scope>
    <source>
        <strain evidence="6">XZYJ18</strain>
    </source>
</reference>
<dbReference type="Gene3D" id="3.40.30.120">
    <property type="match status" value="1"/>
</dbReference>
<dbReference type="PANTHER" id="PTHR43004:SF19">
    <property type="entry name" value="BINDING MONOOXYGENASE, PUTATIVE (JCVI)-RELATED"/>
    <property type="match status" value="1"/>
</dbReference>
<evidence type="ECO:0000259" key="4">
    <source>
        <dbReference type="Pfam" id="PF01494"/>
    </source>
</evidence>
<feature type="domain" description="FAD-binding" evidence="4">
    <location>
        <begin position="2"/>
        <end position="332"/>
    </location>
</feature>
<dbReference type="PANTHER" id="PTHR43004">
    <property type="entry name" value="TRK SYSTEM POTASSIUM UPTAKE PROTEIN"/>
    <property type="match status" value="1"/>
</dbReference>
<dbReference type="GO" id="GO:0004497">
    <property type="term" value="F:monooxygenase activity"/>
    <property type="evidence" value="ECO:0007669"/>
    <property type="project" value="UniProtKB-KW"/>
</dbReference>